<dbReference type="EMBL" id="JARKIF010000002">
    <property type="protein sequence ID" value="KAJ7648044.1"/>
    <property type="molecule type" value="Genomic_DNA"/>
</dbReference>
<gene>
    <name evidence="1" type="ORF">FB45DRAFT_212626</name>
</gene>
<accession>A0AAD7CGI4</accession>
<sequence length="226" mass="24865">MSAAPSISPLGCPAHEPSLLSFAGFGRAHDRQEDELAVAAAVRERVSVTRFAHMIDGVALLVATRDFSCSEGPRHPRVHRDLHRRLVNVRDAFLRVENLISVSRGAPSQRKLSQSTRQDAGLLDCGCSSPTWEPQASLDHQYCRPMQHCRPMLAPWAFTGSLPTRCDKVVLLALTVVTRISFRYLNSHLEWGAATNAGEDYPQDGLLEAHGVLTRHVVIASRGRAT</sequence>
<comment type="caution">
    <text evidence="1">The sequence shown here is derived from an EMBL/GenBank/DDBJ whole genome shotgun (WGS) entry which is preliminary data.</text>
</comment>
<organism evidence="1 2">
    <name type="scientific">Roridomyces roridus</name>
    <dbReference type="NCBI Taxonomy" id="1738132"/>
    <lineage>
        <taxon>Eukaryota</taxon>
        <taxon>Fungi</taxon>
        <taxon>Dikarya</taxon>
        <taxon>Basidiomycota</taxon>
        <taxon>Agaricomycotina</taxon>
        <taxon>Agaricomycetes</taxon>
        <taxon>Agaricomycetidae</taxon>
        <taxon>Agaricales</taxon>
        <taxon>Marasmiineae</taxon>
        <taxon>Mycenaceae</taxon>
        <taxon>Roridomyces</taxon>
    </lineage>
</organism>
<name>A0AAD7CGI4_9AGAR</name>
<dbReference type="AlphaFoldDB" id="A0AAD7CGI4"/>
<protein>
    <submittedName>
        <fullName evidence="1">Uncharacterized protein</fullName>
    </submittedName>
</protein>
<dbReference type="Proteomes" id="UP001221142">
    <property type="component" value="Unassembled WGS sequence"/>
</dbReference>
<keyword evidence="2" id="KW-1185">Reference proteome</keyword>
<evidence type="ECO:0000313" key="2">
    <source>
        <dbReference type="Proteomes" id="UP001221142"/>
    </source>
</evidence>
<proteinExistence type="predicted"/>
<evidence type="ECO:0000313" key="1">
    <source>
        <dbReference type="EMBL" id="KAJ7648044.1"/>
    </source>
</evidence>
<reference evidence="1" key="1">
    <citation type="submission" date="2023-03" db="EMBL/GenBank/DDBJ databases">
        <title>Massive genome expansion in bonnet fungi (Mycena s.s.) driven by repeated elements and novel gene families across ecological guilds.</title>
        <authorList>
            <consortium name="Lawrence Berkeley National Laboratory"/>
            <person name="Harder C.B."/>
            <person name="Miyauchi S."/>
            <person name="Viragh M."/>
            <person name="Kuo A."/>
            <person name="Thoen E."/>
            <person name="Andreopoulos B."/>
            <person name="Lu D."/>
            <person name="Skrede I."/>
            <person name="Drula E."/>
            <person name="Henrissat B."/>
            <person name="Morin E."/>
            <person name="Kohler A."/>
            <person name="Barry K."/>
            <person name="LaButti K."/>
            <person name="Morin E."/>
            <person name="Salamov A."/>
            <person name="Lipzen A."/>
            <person name="Mereny Z."/>
            <person name="Hegedus B."/>
            <person name="Baldrian P."/>
            <person name="Stursova M."/>
            <person name="Weitz H."/>
            <person name="Taylor A."/>
            <person name="Grigoriev I.V."/>
            <person name="Nagy L.G."/>
            <person name="Martin F."/>
            <person name="Kauserud H."/>
        </authorList>
    </citation>
    <scope>NUCLEOTIDE SEQUENCE</scope>
    <source>
        <strain evidence="1">9284</strain>
    </source>
</reference>